<gene>
    <name evidence="5" type="primary">dapA_1</name>
    <name evidence="5" type="ORF">BN996_00114</name>
</gene>
<feature type="active site" description="Proton donor/acceptor" evidence="3">
    <location>
        <position position="140"/>
    </location>
</feature>
<accession>A0A0D6JL75</accession>
<dbReference type="EMBL" id="CSTE01000001">
    <property type="protein sequence ID" value="CQR48667.1"/>
    <property type="molecule type" value="Genomic_DNA"/>
</dbReference>
<proteinExistence type="predicted"/>
<name>A0A0D6JL75_9EURY</name>
<dbReference type="PANTHER" id="PTHR12128:SF66">
    <property type="entry name" value="4-HYDROXY-2-OXOGLUTARATE ALDOLASE, MITOCHONDRIAL"/>
    <property type="match status" value="1"/>
</dbReference>
<reference evidence="6" key="1">
    <citation type="submission" date="2015-03" db="EMBL/GenBank/DDBJ databases">
        <authorList>
            <person name="Urmite Genomes"/>
        </authorList>
    </citation>
    <scope>NUCLEOTIDE SEQUENCE [LARGE SCALE GENOMIC DNA]</scope>
    <source>
        <strain evidence="6">Arc-Hr</strain>
    </source>
</reference>
<dbReference type="CDD" id="cd00408">
    <property type="entry name" value="DHDPS-like"/>
    <property type="match status" value="1"/>
</dbReference>
<evidence type="ECO:0000313" key="5">
    <source>
        <dbReference type="EMBL" id="CQR48667.1"/>
    </source>
</evidence>
<protein>
    <submittedName>
        <fullName evidence="5">4-hydroxy-tetrahydrodipicolinate synthase</fullName>
    </submittedName>
</protein>
<dbReference type="PRINTS" id="PR00146">
    <property type="entry name" value="DHPICSNTHASE"/>
</dbReference>
<dbReference type="OrthoDB" id="350860at2157"/>
<sequence length="311" mass="33411">MTNELHGVNPPLITPLDADGQLKDDAFRDEIRYHLDAGVSGVVVGGSTGEGMRMSNDQLQHLYEVAVDEVDGAVPVVAGVIARQTHEATTKAGLARDAGADFLMVMPPTGYAGSHMADNDSIRDYYRAIADVSELPIVIYDVMALLDLDAELVGDLVRDIPEVAGIKVSSTLGNLTHYLRAIGDDGFVLGGMSIAQFPTYTLGVNGGIVGISSVCPRVSVQIWEATQRGDYDRARELHLSIVPLIRAAMEDYESNFPAGEKAAIDVLGRDAGHLFPPFDEVANSDEKRAAIEQAVAHMHERGTREMVPADD</sequence>
<dbReference type="SUPFAM" id="SSF51569">
    <property type="entry name" value="Aldolase"/>
    <property type="match status" value="1"/>
</dbReference>
<dbReference type="PANTHER" id="PTHR12128">
    <property type="entry name" value="DIHYDRODIPICOLINATE SYNTHASE"/>
    <property type="match status" value="1"/>
</dbReference>
<dbReference type="Proteomes" id="UP000198902">
    <property type="component" value="Unassembled WGS sequence"/>
</dbReference>
<dbReference type="PIRSF" id="PIRSF001365">
    <property type="entry name" value="DHDPS"/>
    <property type="match status" value="1"/>
</dbReference>
<keyword evidence="6" id="KW-1185">Reference proteome</keyword>
<dbReference type="GO" id="GO:0008840">
    <property type="term" value="F:4-hydroxy-tetrahydrodipicolinate synthase activity"/>
    <property type="evidence" value="ECO:0007669"/>
    <property type="project" value="TreeGrafter"/>
</dbReference>
<dbReference type="InterPro" id="IPR002220">
    <property type="entry name" value="DapA-like"/>
</dbReference>
<evidence type="ECO:0000313" key="6">
    <source>
        <dbReference type="Proteomes" id="UP000198902"/>
    </source>
</evidence>
<dbReference type="InterPro" id="IPR013785">
    <property type="entry name" value="Aldolase_TIM"/>
</dbReference>
<evidence type="ECO:0000256" key="4">
    <source>
        <dbReference type="PIRSR" id="PIRSR001365-2"/>
    </source>
</evidence>
<dbReference type="SMART" id="SM01130">
    <property type="entry name" value="DHDPS"/>
    <property type="match status" value="1"/>
</dbReference>
<dbReference type="InterPro" id="IPR020624">
    <property type="entry name" value="Schiff_base-form_aldolases_CS"/>
</dbReference>
<dbReference type="AlphaFoldDB" id="A0A0D6JL75"/>
<organism evidence="5 6">
    <name type="scientific">Haloferax massiliensis</name>
    <dbReference type="NCBI Taxonomy" id="1476858"/>
    <lineage>
        <taxon>Archaea</taxon>
        <taxon>Methanobacteriati</taxon>
        <taxon>Methanobacteriota</taxon>
        <taxon>Stenosarchaea group</taxon>
        <taxon>Halobacteria</taxon>
        <taxon>Halobacteriales</taxon>
        <taxon>Haloferacaceae</taxon>
        <taxon>Haloferax</taxon>
    </lineage>
</organism>
<dbReference type="RefSeq" id="WP_089776728.1">
    <property type="nucleotide sequence ID" value="NZ_CABLRR010000001.1"/>
</dbReference>
<dbReference type="PROSITE" id="PS00665">
    <property type="entry name" value="DHDPS_1"/>
    <property type="match status" value="1"/>
</dbReference>
<keyword evidence="2" id="KW-0704">Schiff base</keyword>
<keyword evidence="1" id="KW-0456">Lyase</keyword>
<evidence type="ECO:0000256" key="3">
    <source>
        <dbReference type="PIRSR" id="PIRSR001365-1"/>
    </source>
</evidence>
<evidence type="ECO:0000256" key="1">
    <source>
        <dbReference type="ARBA" id="ARBA00023239"/>
    </source>
</evidence>
<dbReference type="GO" id="GO:0008675">
    <property type="term" value="F:2-dehydro-3-deoxy-phosphogluconate aldolase activity"/>
    <property type="evidence" value="ECO:0007669"/>
    <property type="project" value="UniProtKB-ARBA"/>
</dbReference>
<evidence type="ECO:0000256" key="2">
    <source>
        <dbReference type="ARBA" id="ARBA00023270"/>
    </source>
</evidence>
<feature type="active site" description="Schiff-base intermediate with substrate" evidence="3">
    <location>
        <position position="167"/>
    </location>
</feature>
<dbReference type="Gene3D" id="3.20.20.70">
    <property type="entry name" value="Aldolase class I"/>
    <property type="match status" value="1"/>
</dbReference>
<feature type="binding site" evidence="4">
    <location>
        <position position="208"/>
    </location>
    <ligand>
        <name>pyruvate</name>
        <dbReference type="ChEBI" id="CHEBI:15361"/>
    </ligand>
</feature>
<feature type="binding site" evidence="4">
    <location>
        <position position="48"/>
    </location>
    <ligand>
        <name>pyruvate</name>
        <dbReference type="ChEBI" id="CHEBI:15361"/>
    </ligand>
</feature>
<dbReference type="Pfam" id="PF00701">
    <property type="entry name" value="DHDPS"/>
    <property type="match status" value="1"/>
</dbReference>